<proteinExistence type="predicted"/>
<feature type="transmembrane region" description="Helical" evidence="1">
    <location>
        <begin position="91"/>
        <end position="115"/>
    </location>
</feature>
<dbReference type="RefSeq" id="WP_251594074.1">
    <property type="nucleotide sequence ID" value="NZ_JAMLJI010000003.1"/>
</dbReference>
<evidence type="ECO:0000313" key="2">
    <source>
        <dbReference type="EMBL" id="MDR5896448.1"/>
    </source>
</evidence>
<evidence type="ECO:0000256" key="1">
    <source>
        <dbReference type="SAM" id="Phobius"/>
    </source>
</evidence>
<keyword evidence="1" id="KW-0812">Transmembrane</keyword>
<reference evidence="2 3" key="1">
    <citation type="submission" date="2023-04" db="EMBL/GenBank/DDBJ databases">
        <title>A long-awaited taxogenomic arrangement of the family Halomonadaceae.</title>
        <authorList>
            <person name="De La Haba R."/>
            <person name="Chuvochina M."/>
            <person name="Wittouck S."/>
            <person name="Arahal D.R."/>
            <person name="Sanchez-Porro C."/>
            <person name="Hugenholtz P."/>
            <person name="Ventosa A."/>
        </authorList>
    </citation>
    <scope>NUCLEOTIDE SEQUENCE [LARGE SCALE GENOMIC DNA]</scope>
    <source>
        <strain evidence="2 3">DSM 22428</strain>
    </source>
</reference>
<feature type="transmembrane region" description="Helical" evidence="1">
    <location>
        <begin position="62"/>
        <end position="79"/>
    </location>
</feature>
<protein>
    <submittedName>
        <fullName evidence="2">Uncharacterized protein</fullName>
    </submittedName>
</protein>
<dbReference type="Proteomes" id="UP001269375">
    <property type="component" value="Unassembled WGS sequence"/>
</dbReference>
<sequence>MAGAHKAFLLILAIATLWMALLAGGGQSIGAGAIIFMVWGVSPYLLLWTLKRYVLTDVAPRALLALIALVGVTGLYAYADVLFLNPRNDGGFTFLITPFVQWIMVVLGGGALYWLKRRRRD</sequence>
<keyword evidence="1" id="KW-0472">Membrane</keyword>
<organism evidence="2 3">
    <name type="scientific">Larsenimonas suaedae</name>
    <dbReference type="NCBI Taxonomy" id="1851019"/>
    <lineage>
        <taxon>Bacteria</taxon>
        <taxon>Pseudomonadati</taxon>
        <taxon>Pseudomonadota</taxon>
        <taxon>Gammaproteobacteria</taxon>
        <taxon>Oceanospirillales</taxon>
        <taxon>Halomonadaceae</taxon>
        <taxon>Larsenimonas</taxon>
    </lineage>
</organism>
<feature type="transmembrane region" description="Helical" evidence="1">
    <location>
        <begin position="33"/>
        <end position="50"/>
    </location>
</feature>
<evidence type="ECO:0000313" key="3">
    <source>
        <dbReference type="Proteomes" id="UP001269375"/>
    </source>
</evidence>
<name>A0ABU1GWR1_9GAMM</name>
<comment type="caution">
    <text evidence="2">The sequence shown here is derived from an EMBL/GenBank/DDBJ whole genome shotgun (WGS) entry which is preliminary data.</text>
</comment>
<keyword evidence="3" id="KW-1185">Reference proteome</keyword>
<accession>A0ABU1GWR1</accession>
<gene>
    <name evidence="2" type="ORF">QC825_10225</name>
</gene>
<dbReference type="EMBL" id="JARWAO010000005">
    <property type="protein sequence ID" value="MDR5896448.1"/>
    <property type="molecule type" value="Genomic_DNA"/>
</dbReference>
<keyword evidence="1" id="KW-1133">Transmembrane helix</keyword>